<name>A0A2T4J5U4_FUSBL</name>
<dbReference type="EMBL" id="PZKE01000016">
    <property type="protein sequence ID" value="PTE13247.1"/>
    <property type="molecule type" value="Genomic_DNA"/>
</dbReference>
<comment type="caution">
    <text evidence="3">The sequence shown here is derived from an EMBL/GenBank/DDBJ whole genome shotgun (WGS) entry which is preliminary data.</text>
</comment>
<gene>
    <name evidence="3" type="ORF">C5F44_14540</name>
</gene>
<sequence length="292" mass="30667">MRRSVTLLTLLALTAPLPLAAEGTAPGAALPAPTAETGKADAAALAAVLQLDPTFALLAEEARPQADALEEQFFPGRGGAAWAAEVAALYDPAVLRPRFDAAFAQALAGQGDVIPAALAFYGSDLGQRILTQEIAARRAMLDVAADEAAEVAAQDMRDARSPRLRLIRDLITAGDLLESGVAGALSAELAFSDGMAAGSPAGVPPPRDERMRQVWAEEPSIRGEVGAWLVRFLVLAYTPLSDEELKRYLTFSETPEGRAVTAAINAAMTETMTPVSEAMGRLTARFAISQQI</sequence>
<keyword evidence="4" id="KW-1185">Reference proteome</keyword>
<dbReference type="Pfam" id="PF09832">
    <property type="entry name" value="DUF2059"/>
    <property type="match status" value="1"/>
</dbReference>
<evidence type="ECO:0000313" key="3">
    <source>
        <dbReference type="EMBL" id="PTE13247.1"/>
    </source>
</evidence>
<dbReference type="RefSeq" id="WP_107674273.1">
    <property type="nucleotide sequence ID" value="NZ_PZKE01000016.1"/>
</dbReference>
<evidence type="ECO:0000256" key="1">
    <source>
        <dbReference type="SAM" id="SignalP"/>
    </source>
</evidence>
<proteinExistence type="predicted"/>
<feature type="signal peptide" evidence="1">
    <location>
        <begin position="1"/>
        <end position="20"/>
    </location>
</feature>
<reference evidence="3 4" key="1">
    <citation type="submission" date="2018-03" db="EMBL/GenBank/DDBJ databases">
        <title>Rhodobacter blasticus.</title>
        <authorList>
            <person name="Meyer T.E."/>
            <person name="Miller S."/>
            <person name="Lodha T."/>
            <person name="Gandham S."/>
            <person name="Chintalapati S."/>
            <person name="Chintalapati V.R."/>
        </authorList>
    </citation>
    <scope>NUCLEOTIDE SEQUENCE [LARGE SCALE GENOMIC DNA]</scope>
    <source>
        <strain evidence="3 4">DSM 2131</strain>
    </source>
</reference>
<dbReference type="AlphaFoldDB" id="A0A2T4J5U4"/>
<organism evidence="3 4">
    <name type="scientific">Fuscovulum blasticum DSM 2131</name>
    <dbReference type="NCBI Taxonomy" id="1188250"/>
    <lineage>
        <taxon>Bacteria</taxon>
        <taxon>Pseudomonadati</taxon>
        <taxon>Pseudomonadota</taxon>
        <taxon>Alphaproteobacteria</taxon>
        <taxon>Rhodobacterales</taxon>
        <taxon>Paracoccaceae</taxon>
        <taxon>Pseudogemmobacter</taxon>
    </lineage>
</organism>
<accession>A0A2T4J5U4</accession>
<dbReference type="Proteomes" id="UP000241362">
    <property type="component" value="Unassembled WGS sequence"/>
</dbReference>
<evidence type="ECO:0000313" key="4">
    <source>
        <dbReference type="Proteomes" id="UP000241362"/>
    </source>
</evidence>
<keyword evidence="1" id="KW-0732">Signal</keyword>
<dbReference type="InterPro" id="IPR018637">
    <property type="entry name" value="DUF2059"/>
</dbReference>
<evidence type="ECO:0000259" key="2">
    <source>
        <dbReference type="Pfam" id="PF09832"/>
    </source>
</evidence>
<feature type="chain" id="PRO_5015728597" description="DUF2059 domain-containing protein" evidence="1">
    <location>
        <begin position="21"/>
        <end position="292"/>
    </location>
</feature>
<feature type="domain" description="DUF2059" evidence="2">
    <location>
        <begin position="113"/>
        <end position="153"/>
    </location>
</feature>
<protein>
    <recommendedName>
        <fullName evidence="2">DUF2059 domain-containing protein</fullName>
    </recommendedName>
</protein>